<dbReference type="EMBL" id="DQ499600">
    <property type="protein sequence ID" value="ABF57543.1"/>
    <property type="molecule type" value="Genomic_DNA"/>
</dbReference>
<dbReference type="GeneID" id="5745484"/>
<organism evidence="1 2">
    <name type="scientific">Corynebacterium phage P1201</name>
    <dbReference type="NCBI Taxonomy" id="384848"/>
    <lineage>
        <taxon>Viruses</taxon>
        <taxon>Duplodnaviria</taxon>
        <taxon>Heunggongvirae</taxon>
        <taxon>Uroviricota</taxon>
        <taxon>Caudoviricetes</taxon>
        <taxon>Zierdtviridae</taxon>
        <taxon>Toshachvirinae</taxon>
        <taxon>Chunghsingvirus</taxon>
        <taxon>Chunghsingvirus P1201</taxon>
        <taxon>Corynebacterium virus P1201</taxon>
    </lineage>
</organism>
<evidence type="ECO:0000313" key="2">
    <source>
        <dbReference type="Proteomes" id="UP000002414"/>
    </source>
</evidence>
<dbReference type="Proteomes" id="UP000002414">
    <property type="component" value="Segment"/>
</dbReference>
<dbReference type="KEGG" id="vg:5745484"/>
<keyword evidence="2" id="KW-1185">Reference proteome</keyword>
<accession>A7IYG0</accession>
<dbReference type="RefSeq" id="YP_001468991.1">
    <property type="nucleotide sequence ID" value="NC_009816.1"/>
</dbReference>
<reference evidence="1 2" key="1">
    <citation type="journal article" date="2008" name="Virology">
        <title>Genome sequence of the lytic bacteriophage P1201 from Corynebacterium glutamicum NCHU 87078: Evolutionary relationships to phages from Corynebacterineae.</title>
        <authorList>
            <person name="Chen C.L."/>
            <person name="Pan T.Y."/>
            <person name="Kan S.C."/>
            <person name="Kuan Y.C."/>
            <person name="Hong L.Y."/>
            <person name="Chiu K.R."/>
            <person name="Sheu C.S."/>
            <person name="Yang J.S."/>
            <person name="Hsu W.H."/>
            <person name="Hu H.Y."/>
        </authorList>
    </citation>
    <scope>NUCLEOTIDE SEQUENCE</scope>
</reference>
<name>A7IYG0_9CAUD</name>
<protein>
    <submittedName>
        <fullName evidence="1">Gp93</fullName>
    </submittedName>
</protein>
<evidence type="ECO:0000313" key="1">
    <source>
        <dbReference type="EMBL" id="ABF57543.1"/>
    </source>
</evidence>
<sequence length="172" mass="19442">MFNLSTAINEVVNDVVRDSFATSAHYADEYEMIILEAVTEFFDQNSSAIDEDYADRLVDYADNVEELKAEIFEEYAQVLISDYLDSDVLTNALRENCDLSIVYTEDVFRFYMENMSECDEALSELGGADQYGSISEALSVAVAFVRERQAAEELTETLETIHDSLDCSLIEL</sequence>
<proteinExistence type="predicted"/>